<protein>
    <submittedName>
        <fullName evidence="1">Phage associated protein</fullName>
    </submittedName>
</protein>
<dbReference type="InterPro" id="IPR021398">
    <property type="entry name" value="DUF3037"/>
</dbReference>
<proteinExistence type="predicted"/>
<name>A0A378VSN8_NEIGO</name>
<reference evidence="1" key="1">
    <citation type="submission" date="2018-06" db="EMBL/GenBank/DDBJ databases">
        <authorList>
            <consortium name="Pathogen Informatics"/>
            <person name="Doyle S."/>
        </authorList>
    </citation>
    <scope>NUCLEOTIDE SEQUENCE [LARGE SCALE GENOMIC DNA]</scope>
    <source>
        <strain evidence="1">NCTC11421</strain>
    </source>
</reference>
<dbReference type="Pfam" id="PF11236">
    <property type="entry name" value="DUF3037"/>
    <property type="match status" value="1"/>
</dbReference>
<evidence type="ECO:0000313" key="1">
    <source>
        <dbReference type="EMBL" id="SUA19946.1"/>
    </source>
</evidence>
<sequence length="73" mass="8641">MNRYAMRFAVIRFMPYVQTREFANIGIIITHPQSGCFDFKIEHRYSRLSRFSAASIRPPIKRRPVPLKRITAD</sequence>
<gene>
    <name evidence="1" type="ORF">NCTC11421_00023</name>
</gene>
<dbReference type="EMBL" id="UGRI01000001">
    <property type="protein sequence ID" value="SUA19946.1"/>
    <property type="molecule type" value="Genomic_DNA"/>
</dbReference>
<dbReference type="AlphaFoldDB" id="A0A378VSN8"/>
<accession>A0A378VSN8</accession>
<organism evidence="1">
    <name type="scientific">Neisseria gonorrhoeae</name>
    <dbReference type="NCBI Taxonomy" id="485"/>
    <lineage>
        <taxon>Bacteria</taxon>
        <taxon>Pseudomonadati</taxon>
        <taxon>Pseudomonadota</taxon>
        <taxon>Betaproteobacteria</taxon>
        <taxon>Neisseriales</taxon>
        <taxon>Neisseriaceae</taxon>
        <taxon>Neisseria</taxon>
    </lineage>
</organism>